<evidence type="ECO:0000256" key="1">
    <source>
        <dbReference type="ARBA" id="ARBA00022552"/>
    </source>
</evidence>
<dbReference type="AlphaFoldDB" id="A0A9P6AYD4"/>
<dbReference type="InterPro" id="IPR013520">
    <property type="entry name" value="Ribonucl_H"/>
</dbReference>
<evidence type="ECO:0000256" key="4">
    <source>
        <dbReference type="ARBA" id="ARBA00022839"/>
    </source>
</evidence>
<feature type="domain" description="Exonuclease" evidence="6">
    <location>
        <begin position="24"/>
        <end position="189"/>
    </location>
</feature>
<protein>
    <recommendedName>
        <fullName evidence="6">Exonuclease domain-containing protein</fullName>
    </recommendedName>
</protein>
<evidence type="ECO:0000313" key="7">
    <source>
        <dbReference type="EMBL" id="KAF9514301.1"/>
    </source>
</evidence>
<keyword evidence="1" id="KW-0698">rRNA processing</keyword>
<dbReference type="EMBL" id="MU128962">
    <property type="protein sequence ID" value="KAF9514301.1"/>
    <property type="molecule type" value="Genomic_DNA"/>
</dbReference>
<keyword evidence="2" id="KW-0540">Nuclease</keyword>
<dbReference type="Proteomes" id="UP000886523">
    <property type="component" value="Unassembled WGS sequence"/>
</dbReference>
<reference evidence="7" key="1">
    <citation type="journal article" date="2020" name="Nat. Commun.">
        <title>Large-scale genome sequencing of mycorrhizal fungi provides insights into the early evolution of symbiotic traits.</title>
        <authorList>
            <person name="Miyauchi S."/>
            <person name="Kiss E."/>
            <person name="Kuo A."/>
            <person name="Drula E."/>
            <person name="Kohler A."/>
            <person name="Sanchez-Garcia M."/>
            <person name="Morin E."/>
            <person name="Andreopoulos B."/>
            <person name="Barry K.W."/>
            <person name="Bonito G."/>
            <person name="Buee M."/>
            <person name="Carver A."/>
            <person name="Chen C."/>
            <person name="Cichocki N."/>
            <person name="Clum A."/>
            <person name="Culley D."/>
            <person name="Crous P.W."/>
            <person name="Fauchery L."/>
            <person name="Girlanda M."/>
            <person name="Hayes R.D."/>
            <person name="Keri Z."/>
            <person name="LaButti K."/>
            <person name="Lipzen A."/>
            <person name="Lombard V."/>
            <person name="Magnuson J."/>
            <person name="Maillard F."/>
            <person name="Murat C."/>
            <person name="Nolan M."/>
            <person name="Ohm R.A."/>
            <person name="Pangilinan J."/>
            <person name="Pereira M.F."/>
            <person name="Perotto S."/>
            <person name="Peter M."/>
            <person name="Pfister S."/>
            <person name="Riley R."/>
            <person name="Sitrit Y."/>
            <person name="Stielow J.B."/>
            <person name="Szollosi G."/>
            <person name="Zifcakova L."/>
            <person name="Stursova M."/>
            <person name="Spatafora J.W."/>
            <person name="Tedersoo L."/>
            <person name="Vaario L.M."/>
            <person name="Yamada A."/>
            <person name="Yan M."/>
            <person name="Wang P."/>
            <person name="Xu J."/>
            <person name="Bruns T."/>
            <person name="Baldrian P."/>
            <person name="Vilgalys R."/>
            <person name="Dunand C."/>
            <person name="Henrissat B."/>
            <person name="Grigoriev I.V."/>
            <person name="Hibbett D."/>
            <person name="Nagy L.G."/>
            <person name="Martin F.M."/>
        </authorList>
    </citation>
    <scope>NUCLEOTIDE SEQUENCE</scope>
    <source>
        <strain evidence="7">UP504</strain>
    </source>
</reference>
<dbReference type="PANTHER" id="PTHR12801">
    <property type="entry name" value="RNA EXONUCLEASE REXO1 / RECO3 FAMILY MEMBER-RELATED"/>
    <property type="match status" value="1"/>
</dbReference>
<evidence type="ECO:0000313" key="8">
    <source>
        <dbReference type="Proteomes" id="UP000886523"/>
    </source>
</evidence>
<dbReference type="OrthoDB" id="8191639at2759"/>
<dbReference type="Gene3D" id="3.30.420.10">
    <property type="entry name" value="Ribonuclease H-like superfamily/Ribonuclease H"/>
    <property type="match status" value="1"/>
</dbReference>
<gene>
    <name evidence="7" type="ORF">BS47DRAFT_885102</name>
</gene>
<keyword evidence="3" id="KW-0378">Hydrolase</keyword>
<comment type="function">
    <text evidence="5">Exoribonuclease involved in ribosome biosynthesis. Involved in the processing of ITS1, the internal transcribed spacer localized between the 18S and 5.8S rRNAs.</text>
</comment>
<dbReference type="GO" id="GO:0004527">
    <property type="term" value="F:exonuclease activity"/>
    <property type="evidence" value="ECO:0007669"/>
    <property type="project" value="UniProtKB-KW"/>
</dbReference>
<accession>A0A9P6AYD4</accession>
<dbReference type="PANTHER" id="PTHR12801:SF45">
    <property type="entry name" value="RNA EXONUCLEASE 4"/>
    <property type="match status" value="1"/>
</dbReference>
<name>A0A9P6AYD4_9AGAM</name>
<organism evidence="7 8">
    <name type="scientific">Hydnum rufescens UP504</name>
    <dbReference type="NCBI Taxonomy" id="1448309"/>
    <lineage>
        <taxon>Eukaryota</taxon>
        <taxon>Fungi</taxon>
        <taxon>Dikarya</taxon>
        <taxon>Basidiomycota</taxon>
        <taxon>Agaricomycotina</taxon>
        <taxon>Agaricomycetes</taxon>
        <taxon>Cantharellales</taxon>
        <taxon>Hydnaceae</taxon>
        <taxon>Hydnum</taxon>
    </lineage>
</organism>
<dbReference type="InterPro" id="IPR012337">
    <property type="entry name" value="RNaseH-like_sf"/>
</dbReference>
<comment type="caution">
    <text evidence="7">The sequence shown here is derived from an EMBL/GenBank/DDBJ whole genome shotgun (WGS) entry which is preliminary data.</text>
</comment>
<dbReference type="SUPFAM" id="SSF53098">
    <property type="entry name" value="Ribonuclease H-like"/>
    <property type="match status" value="1"/>
</dbReference>
<dbReference type="InterPro" id="IPR047021">
    <property type="entry name" value="REXO1/3/4-like"/>
</dbReference>
<evidence type="ECO:0000259" key="6">
    <source>
        <dbReference type="SMART" id="SM00479"/>
    </source>
</evidence>
<evidence type="ECO:0000256" key="5">
    <source>
        <dbReference type="ARBA" id="ARBA00025599"/>
    </source>
</evidence>
<keyword evidence="8" id="KW-1185">Reference proteome</keyword>
<evidence type="ECO:0000256" key="2">
    <source>
        <dbReference type="ARBA" id="ARBA00022722"/>
    </source>
</evidence>
<keyword evidence="4" id="KW-0269">Exonuclease</keyword>
<sequence length="210" mass="23266">MDVPFLALEVMYSYNLTSTMHGLQWVSLATQSVGVGRFGSIPMLARISLVDFRGNTILDTYVRPTTPVMNYRIEETGIGAHHLEQGIPFTEAKSLVAAAISGKVVVGHSLWKDLYLLEMSVPAFATRDTALFIPYRAVINPNDLSSIIGLNTLVGFLMQRLISVHHQDSLENARATMDLYRSAQDAWEGAIDDCEWPCALPPPTFARCYT</sequence>
<proteinExistence type="predicted"/>
<dbReference type="GO" id="GO:0003676">
    <property type="term" value="F:nucleic acid binding"/>
    <property type="evidence" value="ECO:0007669"/>
    <property type="project" value="InterPro"/>
</dbReference>
<evidence type="ECO:0000256" key="3">
    <source>
        <dbReference type="ARBA" id="ARBA00022801"/>
    </source>
</evidence>
<dbReference type="GO" id="GO:0005634">
    <property type="term" value="C:nucleus"/>
    <property type="evidence" value="ECO:0007669"/>
    <property type="project" value="TreeGrafter"/>
</dbReference>
<dbReference type="GO" id="GO:0006364">
    <property type="term" value="P:rRNA processing"/>
    <property type="evidence" value="ECO:0007669"/>
    <property type="project" value="UniProtKB-KW"/>
</dbReference>
<dbReference type="InterPro" id="IPR036397">
    <property type="entry name" value="RNaseH_sf"/>
</dbReference>
<dbReference type="SMART" id="SM00479">
    <property type="entry name" value="EXOIII"/>
    <property type="match status" value="1"/>
</dbReference>